<evidence type="ECO:0000313" key="4">
    <source>
        <dbReference type="Proteomes" id="UP000070700"/>
    </source>
</evidence>
<dbReference type="InParanoid" id="A0A132BD56"/>
<feature type="transmembrane region" description="Helical" evidence="2">
    <location>
        <begin position="368"/>
        <end position="392"/>
    </location>
</feature>
<feature type="compositionally biased region" description="Acidic residues" evidence="1">
    <location>
        <begin position="79"/>
        <end position="91"/>
    </location>
</feature>
<dbReference type="EMBL" id="KQ947429">
    <property type="protein sequence ID" value="KUJ10360.1"/>
    <property type="molecule type" value="Genomic_DNA"/>
</dbReference>
<gene>
    <name evidence="3" type="ORF">LY89DRAFT_258814</name>
</gene>
<reference evidence="3 4" key="1">
    <citation type="submission" date="2015-10" db="EMBL/GenBank/DDBJ databases">
        <title>Full genome of DAOMC 229536 Phialocephala scopiformis, a fungal endophyte of spruce producing the potent anti-insectan compound rugulosin.</title>
        <authorList>
            <consortium name="DOE Joint Genome Institute"/>
            <person name="Walker A.K."/>
            <person name="Frasz S.L."/>
            <person name="Seifert K.A."/>
            <person name="Miller J.D."/>
            <person name="Mondo S.J."/>
            <person name="Labutti K."/>
            <person name="Lipzen A."/>
            <person name="Dockter R."/>
            <person name="Kennedy M."/>
            <person name="Grigoriev I.V."/>
            <person name="Spatafora J.W."/>
        </authorList>
    </citation>
    <scope>NUCLEOTIDE SEQUENCE [LARGE SCALE GENOMIC DNA]</scope>
    <source>
        <strain evidence="3 4">CBS 120377</strain>
    </source>
</reference>
<protein>
    <submittedName>
        <fullName evidence="3">Uncharacterized protein</fullName>
    </submittedName>
</protein>
<dbReference type="PANTHER" id="PTHR42024:SF1">
    <property type="entry name" value="AMINO ACID PERMEASE_ SLC12A DOMAIN-CONTAINING PROTEIN"/>
    <property type="match status" value="1"/>
</dbReference>
<keyword evidence="2" id="KW-0812">Transmembrane</keyword>
<keyword evidence="2" id="KW-1133">Transmembrane helix</keyword>
<sequence>MESPPSKKGSPTLHDEAPPVQQEVPPLDQEAISIHAASPVHAASPTHEEVPPIHEEKPPIHDTNPRPVSEAISGTISIDDAETDLNLDDDATTTNRNSVIDPTLDTKERLPTPAPPAYETLAQKNPKATDHLSITIGPPIIILFDIVVPCIIYYVWFDIHRSRWADQCKAFTDTNPNTPCNIPKPEYDSEILGYAIISFGFGELYILVARVWRLLKYREQCAPLLSRSKWELDATSWVYGVAMICALIPFVVGSSLEIPELYLYSPGFLMAFLAVLMLVTLIPVKTPYGINSHARGTTIRPFIYYAAEDFIAVDGLQDREFRVRYNARYESNKSFRRMFLWLTLWWITGVLIYLGCLSAIIWNLEFHYAFGLSLGVLFGYIAIWAIVSYMWVQIEMEREKKQYEENAGGAIP</sequence>
<feature type="transmembrane region" description="Helical" evidence="2">
    <location>
        <begin position="191"/>
        <end position="215"/>
    </location>
</feature>
<feature type="transmembrane region" description="Helical" evidence="2">
    <location>
        <begin position="262"/>
        <end position="284"/>
    </location>
</feature>
<keyword evidence="4" id="KW-1185">Reference proteome</keyword>
<organism evidence="3 4">
    <name type="scientific">Mollisia scopiformis</name>
    <name type="common">Conifer needle endophyte fungus</name>
    <name type="synonym">Phialocephala scopiformis</name>
    <dbReference type="NCBI Taxonomy" id="149040"/>
    <lineage>
        <taxon>Eukaryota</taxon>
        <taxon>Fungi</taxon>
        <taxon>Dikarya</taxon>
        <taxon>Ascomycota</taxon>
        <taxon>Pezizomycotina</taxon>
        <taxon>Leotiomycetes</taxon>
        <taxon>Helotiales</taxon>
        <taxon>Mollisiaceae</taxon>
        <taxon>Mollisia</taxon>
    </lineage>
</organism>
<proteinExistence type="predicted"/>
<dbReference type="KEGG" id="psco:LY89DRAFT_258814"/>
<evidence type="ECO:0000313" key="3">
    <source>
        <dbReference type="EMBL" id="KUJ10360.1"/>
    </source>
</evidence>
<accession>A0A132BD56</accession>
<dbReference type="PANTHER" id="PTHR42024">
    <property type="entry name" value="AMINO ACID PERMEASE_ SLC12A DOMAIN-CONTAINING PROTEIN"/>
    <property type="match status" value="1"/>
</dbReference>
<name>A0A132BD56_MOLSC</name>
<feature type="transmembrane region" description="Helical" evidence="2">
    <location>
        <begin position="132"/>
        <end position="156"/>
    </location>
</feature>
<keyword evidence="2" id="KW-0472">Membrane</keyword>
<evidence type="ECO:0000256" key="2">
    <source>
        <dbReference type="SAM" id="Phobius"/>
    </source>
</evidence>
<dbReference type="OrthoDB" id="4838853at2759"/>
<dbReference type="AlphaFoldDB" id="A0A132BD56"/>
<dbReference type="Proteomes" id="UP000070700">
    <property type="component" value="Unassembled WGS sequence"/>
</dbReference>
<feature type="transmembrane region" description="Helical" evidence="2">
    <location>
        <begin position="236"/>
        <end position="256"/>
    </location>
</feature>
<feature type="compositionally biased region" description="Basic and acidic residues" evidence="1">
    <location>
        <begin position="46"/>
        <end position="64"/>
    </location>
</feature>
<dbReference type="GeneID" id="28815983"/>
<feature type="region of interest" description="Disordered" evidence="1">
    <location>
        <begin position="1"/>
        <end position="120"/>
    </location>
</feature>
<feature type="transmembrane region" description="Helical" evidence="2">
    <location>
        <begin position="338"/>
        <end position="362"/>
    </location>
</feature>
<evidence type="ECO:0000256" key="1">
    <source>
        <dbReference type="SAM" id="MobiDB-lite"/>
    </source>
</evidence>
<dbReference type="RefSeq" id="XP_018064715.1">
    <property type="nucleotide sequence ID" value="XM_018206257.1"/>
</dbReference>